<feature type="domain" description="DUF6817" evidence="1">
    <location>
        <begin position="10"/>
        <end position="94"/>
    </location>
</feature>
<dbReference type="Proteomes" id="UP000590749">
    <property type="component" value="Unassembled WGS sequence"/>
</dbReference>
<dbReference type="Pfam" id="PF20680">
    <property type="entry name" value="DUF6817"/>
    <property type="match status" value="1"/>
</dbReference>
<evidence type="ECO:0000259" key="1">
    <source>
        <dbReference type="Pfam" id="PF20680"/>
    </source>
</evidence>
<accession>A0A7W5FDK0</accession>
<name>A0A7W5FDK0_9ACTN</name>
<gene>
    <name evidence="2" type="ORF">FHR83_002161</name>
</gene>
<evidence type="ECO:0000313" key="2">
    <source>
        <dbReference type="EMBL" id="MBB3094509.1"/>
    </source>
</evidence>
<comment type="caution">
    <text evidence="2">The sequence shown here is derived from an EMBL/GenBank/DDBJ whole genome shotgun (WGS) entry which is preliminary data.</text>
</comment>
<evidence type="ECO:0000313" key="3">
    <source>
        <dbReference type="Proteomes" id="UP000590749"/>
    </source>
</evidence>
<dbReference type="InterPro" id="IPR049202">
    <property type="entry name" value="DUF6817"/>
</dbReference>
<dbReference type="AlphaFoldDB" id="A0A7W5FDK0"/>
<keyword evidence="3" id="KW-1185">Reference proteome</keyword>
<organism evidence="2 3">
    <name type="scientific">Actinoplanes campanulatus</name>
    <dbReference type="NCBI Taxonomy" id="113559"/>
    <lineage>
        <taxon>Bacteria</taxon>
        <taxon>Bacillati</taxon>
        <taxon>Actinomycetota</taxon>
        <taxon>Actinomycetes</taxon>
        <taxon>Micromonosporales</taxon>
        <taxon>Micromonosporaceae</taxon>
        <taxon>Actinoplanes</taxon>
    </lineage>
</organism>
<reference evidence="2 3" key="1">
    <citation type="submission" date="2020-08" db="EMBL/GenBank/DDBJ databases">
        <title>Genomic Encyclopedia of Type Strains, Phase III (KMG-III): the genomes of soil and plant-associated and newly described type strains.</title>
        <authorList>
            <person name="Whitman W."/>
        </authorList>
    </citation>
    <scope>NUCLEOTIDE SEQUENCE [LARGE SCALE GENOMIC DNA]</scope>
    <source>
        <strain evidence="2 3">CECT 3287</strain>
    </source>
</reference>
<sequence>MQTEAEVRAWLRSHGTETVRHPGGTLYAHLCRVQERLGALGHTPVTQFAGLTHAVYGTDGFDLALLFWGEREALRDLIGPAAEELVYLYGSCDRDRTWPDLAVNRTVADRFTGEVTRLNEDQVTPFVDLTIVNELDVMEQDPSLLTANRAYFTDLFTAWEPVTSPAVATQAHRLLTA</sequence>
<protein>
    <recommendedName>
        <fullName evidence="1">DUF6817 domain-containing protein</fullName>
    </recommendedName>
</protein>
<dbReference type="EMBL" id="JACHXF010000003">
    <property type="protein sequence ID" value="MBB3094509.1"/>
    <property type="molecule type" value="Genomic_DNA"/>
</dbReference>
<dbReference type="RefSeq" id="WP_183218771.1">
    <property type="nucleotide sequence ID" value="NZ_BMPW01000008.1"/>
</dbReference>
<proteinExistence type="predicted"/>